<proteinExistence type="predicted"/>
<organism evidence="1 2">
    <name type="scientific">Puccinia graminis f. sp. tritici</name>
    <dbReference type="NCBI Taxonomy" id="56615"/>
    <lineage>
        <taxon>Eukaryota</taxon>
        <taxon>Fungi</taxon>
        <taxon>Dikarya</taxon>
        <taxon>Basidiomycota</taxon>
        <taxon>Pucciniomycotina</taxon>
        <taxon>Pucciniomycetes</taxon>
        <taxon>Pucciniales</taxon>
        <taxon>Pucciniaceae</taxon>
        <taxon>Puccinia</taxon>
    </lineage>
</organism>
<evidence type="ECO:0000313" key="1">
    <source>
        <dbReference type="EMBL" id="KAA1099562.1"/>
    </source>
</evidence>
<sequence>MPTRTSTNLGLSYSANPKLTPQCAPINGPLLYIIDIEILVVEPANQDLQFKLIEHHQPLQLNDIVAPLEECRTLALKLDFQLVVQHQIDVVDPVLRHH</sequence>
<keyword evidence="2" id="KW-1185">Reference proteome</keyword>
<name>A0A5B0PFI3_PUCGR</name>
<protein>
    <submittedName>
        <fullName evidence="1">Uncharacterized protein</fullName>
    </submittedName>
</protein>
<reference evidence="1 2" key="1">
    <citation type="submission" date="2019-05" db="EMBL/GenBank/DDBJ databases">
        <title>Emergence of the Ug99 lineage of the wheat stem rust pathogen through somatic hybridization.</title>
        <authorList>
            <person name="Li F."/>
            <person name="Upadhyaya N.M."/>
            <person name="Sperschneider J."/>
            <person name="Matny O."/>
            <person name="Nguyen-Phuc H."/>
            <person name="Mago R."/>
            <person name="Raley C."/>
            <person name="Miller M.E."/>
            <person name="Silverstein K.A.T."/>
            <person name="Henningsen E."/>
            <person name="Hirsch C.D."/>
            <person name="Visser B."/>
            <person name="Pretorius Z.A."/>
            <person name="Steffenson B.J."/>
            <person name="Schwessinger B."/>
            <person name="Dodds P.N."/>
            <person name="Figueroa M."/>
        </authorList>
    </citation>
    <scope>NUCLEOTIDE SEQUENCE [LARGE SCALE GENOMIC DNA]</scope>
    <source>
        <strain evidence="1">21-0</strain>
    </source>
</reference>
<accession>A0A5B0PFI3</accession>
<comment type="caution">
    <text evidence="1">The sequence shown here is derived from an EMBL/GenBank/DDBJ whole genome shotgun (WGS) entry which is preliminary data.</text>
</comment>
<gene>
    <name evidence="1" type="ORF">PGT21_011852</name>
</gene>
<dbReference type="AlphaFoldDB" id="A0A5B0PFI3"/>
<dbReference type="EMBL" id="VSWC01000054">
    <property type="protein sequence ID" value="KAA1099562.1"/>
    <property type="molecule type" value="Genomic_DNA"/>
</dbReference>
<dbReference type="Proteomes" id="UP000324748">
    <property type="component" value="Unassembled WGS sequence"/>
</dbReference>
<evidence type="ECO:0000313" key="2">
    <source>
        <dbReference type="Proteomes" id="UP000324748"/>
    </source>
</evidence>